<evidence type="ECO:0000313" key="3">
    <source>
        <dbReference type="EMBL" id="JAB99204.1"/>
    </source>
</evidence>
<feature type="compositionally biased region" description="Low complexity" evidence="2">
    <location>
        <begin position="793"/>
        <end position="802"/>
    </location>
</feature>
<dbReference type="OrthoDB" id="8070503at2759"/>
<feature type="compositionally biased region" description="Polar residues" evidence="2">
    <location>
        <begin position="1020"/>
        <end position="1033"/>
    </location>
</feature>
<feature type="region of interest" description="Disordered" evidence="2">
    <location>
        <begin position="398"/>
        <end position="417"/>
    </location>
</feature>
<dbReference type="EMBL" id="GAMC01007350">
    <property type="protein sequence ID" value="JAB99205.1"/>
    <property type="molecule type" value="mRNA"/>
</dbReference>
<feature type="compositionally biased region" description="Polar residues" evidence="2">
    <location>
        <begin position="1262"/>
        <end position="1274"/>
    </location>
</feature>
<feature type="region of interest" description="Disordered" evidence="2">
    <location>
        <begin position="1819"/>
        <end position="1848"/>
    </location>
</feature>
<feature type="compositionally biased region" description="Pro residues" evidence="2">
    <location>
        <begin position="353"/>
        <end position="362"/>
    </location>
</feature>
<feature type="region of interest" description="Disordered" evidence="2">
    <location>
        <begin position="1558"/>
        <end position="1708"/>
    </location>
</feature>
<feature type="region of interest" description="Disordered" evidence="2">
    <location>
        <begin position="554"/>
        <end position="579"/>
    </location>
</feature>
<feature type="region of interest" description="Disordered" evidence="2">
    <location>
        <begin position="1455"/>
        <end position="1476"/>
    </location>
</feature>
<feature type="compositionally biased region" description="Basic residues" evidence="2">
    <location>
        <begin position="752"/>
        <end position="765"/>
    </location>
</feature>
<feature type="compositionally biased region" description="Polar residues" evidence="2">
    <location>
        <begin position="368"/>
        <end position="384"/>
    </location>
</feature>
<feature type="compositionally biased region" description="Basic residues" evidence="2">
    <location>
        <begin position="160"/>
        <end position="174"/>
    </location>
</feature>
<feature type="compositionally biased region" description="Basic and acidic residues" evidence="2">
    <location>
        <begin position="1600"/>
        <end position="1628"/>
    </location>
</feature>
<protein>
    <submittedName>
        <fullName evidence="3">Uncharacterized protein</fullName>
    </submittedName>
</protein>
<feature type="compositionally biased region" description="Polar residues" evidence="2">
    <location>
        <begin position="1660"/>
        <end position="1687"/>
    </location>
</feature>
<feature type="region of interest" description="Disordered" evidence="2">
    <location>
        <begin position="131"/>
        <end position="215"/>
    </location>
</feature>
<feature type="compositionally biased region" description="Basic and acidic residues" evidence="2">
    <location>
        <begin position="1090"/>
        <end position="1109"/>
    </location>
</feature>
<evidence type="ECO:0000256" key="1">
    <source>
        <dbReference type="SAM" id="Coils"/>
    </source>
</evidence>
<feature type="compositionally biased region" description="Low complexity" evidence="2">
    <location>
        <begin position="1046"/>
        <end position="1067"/>
    </location>
</feature>
<feature type="compositionally biased region" description="Basic and acidic residues" evidence="2">
    <location>
        <begin position="199"/>
        <end position="215"/>
    </location>
</feature>
<sequence>MSVNITVNGKFRACNKPSILDDPVRFKKQLESDLRKQRLLEVREESKKLARRIRDDVAEEKERQLRNLEAIKAKELECWRQHILDQKDGEYRQAIFQIGAAHNAAKIENEAMAERLAAREKQFQKFKRKTNERLGYKTPQKTKKVLQTAGTQTPNILMKDKKKKSKKFKRKNCSKNHNSMCQCSSAESDSFEESFNSEGESKENEEKQSDTSKSEATKSVKICPCPKVINCPCTSSSSCSSLLSSTSTDEEETEKSVSAENKNVRLSKNPPIIVDIDVASNDSISIRAGEIKDKFTQSNRQFSHIVRASSPEKPVRSSLKESTTVKAAKPRFTQVSQLINNKGASNVRRSSSPSPPKAPPPSLTAASRTSTLKSPYKSTSSGHMQTTLVGNAVILDSCNSDKTKDDRDSGQRRVQSYDYNNKTSREYIHPTEGLIHAPTARERNGPCAAENADMEREFELKKQHERERIRAQTDERCRKALEREQARRDCLELTEKLDALTQQYPQLINPTDPRIQNYQSYVRQTELKEQKRNEAVKELLLRPAIITCPEIDKEQKTTVGPQRPTSTTDEALNIGSPHSSDLADSCGSIILGYVDDQKQKIRKDMQGYATNGNKQKAERLKSLLLRIDDLRKALCEELSKNENGESIQHVINGVSDVRRERERIATKDLLGENGRTSPLGKHLHEVEQKEALLEQKLRELCKMQKLQRGPAKIDKAEGATIKKSGEKECKVQTSSNKPLEIIIKLRNDGARRAKQKTKRSTKSPRKVSSLIDTPAHRLGVKRAVHNARDKPQQKQQETTQKPINRQNSYDSNSTSYRSLPPRIGNEVDTLVKRLEQDDQVGGNFTDSNTNIQQSTDASPTNASTQPTKPDRQQARLNPLIAHYVQRLLGMSRNSIRGLGVSSSDIETPTSSVMNVSSNRTLPTVDVSDSQERIQRVQRFIDENRSFISELEDTLRTQSDVTLETSIRMFEEIWQQRLQKEKRPVGDKSRMQMAQQMMMQTKAQRKEQPRAPPSGGIMKRATQNPPDTTVSQPTKVAGKSVRAVAPTSQLTTQKVQSKQQQQRHSTQSDTNPMHLPTTRDTITANATNQQKSRESQNKRDTAVVSEERRAEEQIARYEQLTENCTQRIAELTELIQKVRTEKKRLMEVTLSSVSEGRNSTEYIELPDGTRRRSSVSVDKNTSLSSGGSSTMSRLNAATTQPTTSIDHTPQDTLEQQAAATSAEGISALDSAAPLEKHKPTGISRDSGISISRPMTAQDMEPPSQASTTTYTSNHHSGVRKHRPPPTLQRYSPNFAEDDVAHELSTIIEVDTPATSRVNATTGGAAAAAEVSRSRHLQPQPFPTFEEYAREMNLDVTQLDADTSNRIHQEFETLITNLRNAQIPDYREFPSLSAYLQNLSIHREGSQHCQSPENIEDLISCLRVANLSVKAFPARQDYFRQLANSQSAELLDSASIENVTGTGTGTTNSNTETESESINIEEELRRRQILQHSFRTAKAKEQIFSSTTRDGAEHARAFVAESGIEKLSTTSENASSEFERQLFSLGMKWPATMRARGKEAAVVGSSNTSSSPERVLPTAAAHAQRSSPQRNLNAGVQMSPRRSPDSALREESAKRVDAEKIKATAKEVQFERSVSVRSPTQSPTRSEDRQQLRNSPEGDGTAGSSTAQQAARQKQRNSSPTHDSSSNAKHASRDNKSSRHSPQRSSDCEFLSDFGRPLNLREFLTKELLKHASSSSSSTPTDDSLRSAFLQSIIDTMTPRTNNGGSNQLDRQKTSTPVTHSASSNHQSSGDRSGSSSGNTPSQLFSGESCISSVRFFERSITRNYPRNAPPGEVKREQSTADGPQNEAKK</sequence>
<feature type="region of interest" description="Disordered" evidence="2">
    <location>
        <begin position="1166"/>
        <end position="1207"/>
    </location>
</feature>
<feature type="compositionally biased region" description="Low complexity" evidence="2">
    <location>
        <begin position="1455"/>
        <end position="1470"/>
    </location>
</feature>
<organism evidence="3">
    <name type="scientific">Ceratitis capitata</name>
    <name type="common">Mediterranean fruit fly</name>
    <name type="synonym">Tephritis capitata</name>
    <dbReference type="NCBI Taxonomy" id="7213"/>
    <lineage>
        <taxon>Eukaryota</taxon>
        <taxon>Metazoa</taxon>
        <taxon>Ecdysozoa</taxon>
        <taxon>Arthropoda</taxon>
        <taxon>Hexapoda</taxon>
        <taxon>Insecta</taxon>
        <taxon>Pterygota</taxon>
        <taxon>Neoptera</taxon>
        <taxon>Endopterygota</taxon>
        <taxon>Diptera</taxon>
        <taxon>Brachycera</taxon>
        <taxon>Muscomorpha</taxon>
        <taxon>Tephritoidea</taxon>
        <taxon>Tephritidae</taxon>
        <taxon>Ceratitis</taxon>
        <taxon>Ceratitis</taxon>
    </lineage>
</organism>
<feature type="compositionally biased region" description="Polar residues" evidence="2">
    <location>
        <begin position="333"/>
        <end position="349"/>
    </location>
</feature>
<feature type="compositionally biased region" description="Polar residues" evidence="2">
    <location>
        <begin position="842"/>
        <end position="867"/>
    </location>
</feature>
<feature type="coiled-coil region" evidence="1">
    <location>
        <begin position="43"/>
        <end position="78"/>
    </location>
</feature>
<feature type="compositionally biased region" description="Low complexity" evidence="2">
    <location>
        <begin position="990"/>
        <end position="1001"/>
    </location>
</feature>
<feature type="compositionally biased region" description="Low complexity" evidence="2">
    <location>
        <begin position="184"/>
        <end position="198"/>
    </location>
</feature>
<feature type="compositionally biased region" description="Basic and acidic residues" evidence="2">
    <location>
        <begin position="399"/>
        <end position="411"/>
    </location>
</feature>
<feature type="compositionally biased region" description="Low complexity" evidence="2">
    <location>
        <begin position="1180"/>
        <end position="1191"/>
    </location>
</feature>
<feature type="region of interest" description="Disordered" evidence="2">
    <location>
        <begin position="747"/>
        <end position="824"/>
    </location>
</feature>
<reference evidence="3" key="2">
    <citation type="journal article" date="2014" name="BMC Genomics">
        <title>A genomic perspective to assessing quality of mass-reared SIT flies used in Mediterranean fruit fly (Ceratitis capitata) eradication in California.</title>
        <authorList>
            <person name="Calla B."/>
            <person name="Hall B."/>
            <person name="Hou S."/>
            <person name="Geib S.M."/>
        </authorList>
    </citation>
    <scope>NUCLEOTIDE SEQUENCE</scope>
</reference>
<feature type="compositionally biased region" description="Low complexity" evidence="2">
    <location>
        <begin position="1781"/>
        <end position="1796"/>
    </location>
</feature>
<feature type="region of interest" description="Disordered" evidence="2">
    <location>
        <begin position="308"/>
        <end position="384"/>
    </location>
</feature>
<reference evidence="3" key="1">
    <citation type="submission" date="2013-07" db="EMBL/GenBank/DDBJ databases">
        <authorList>
            <person name="Geib S."/>
        </authorList>
    </citation>
    <scope>NUCLEOTIDE SEQUENCE</scope>
</reference>
<dbReference type="EMBL" id="GAMC01007351">
    <property type="protein sequence ID" value="JAB99204.1"/>
    <property type="molecule type" value="mRNA"/>
</dbReference>
<feature type="compositionally biased region" description="Basic and acidic residues" evidence="2">
    <location>
        <begin position="977"/>
        <end position="989"/>
    </location>
</feature>
<feature type="region of interest" description="Disordered" evidence="2">
    <location>
        <begin position="977"/>
        <end position="1109"/>
    </location>
</feature>
<feature type="compositionally biased region" description="Polar residues" evidence="2">
    <location>
        <begin position="1633"/>
        <end position="1642"/>
    </location>
</feature>
<feature type="compositionally biased region" description="Polar residues" evidence="2">
    <location>
        <begin position="1077"/>
        <end position="1089"/>
    </location>
</feature>
<evidence type="ECO:0000256" key="2">
    <source>
        <dbReference type="SAM" id="MobiDB-lite"/>
    </source>
</evidence>
<feature type="region of interest" description="Disordered" evidence="2">
    <location>
        <begin position="1755"/>
        <end position="1804"/>
    </location>
</feature>
<feature type="compositionally biased region" description="Polar residues" evidence="2">
    <location>
        <begin position="1755"/>
        <end position="1780"/>
    </location>
</feature>
<feature type="region of interest" description="Disordered" evidence="2">
    <location>
        <begin position="839"/>
        <end position="874"/>
    </location>
</feature>
<feature type="compositionally biased region" description="Low complexity" evidence="2">
    <location>
        <begin position="1240"/>
        <end position="1251"/>
    </location>
</feature>
<feature type="compositionally biased region" description="Polar residues" evidence="2">
    <location>
        <begin position="1582"/>
        <end position="1594"/>
    </location>
</feature>
<name>W8C8P3_CERCA</name>
<feature type="compositionally biased region" description="Polar residues" evidence="2">
    <location>
        <begin position="557"/>
        <end position="570"/>
    </location>
</feature>
<proteinExistence type="evidence at transcript level"/>
<feature type="compositionally biased region" description="Polar residues" evidence="2">
    <location>
        <begin position="1192"/>
        <end position="1207"/>
    </location>
</feature>
<keyword evidence="1" id="KW-0175">Coiled coil</keyword>
<accession>W8C8P3</accession>
<feature type="region of interest" description="Disordered" evidence="2">
    <location>
        <begin position="1228"/>
        <end position="1291"/>
    </location>
</feature>
<feature type="compositionally biased region" description="Polar residues" evidence="2">
    <location>
        <begin position="803"/>
        <end position="817"/>
    </location>
</feature>